<dbReference type="InterPro" id="IPR013783">
    <property type="entry name" value="Ig-like_fold"/>
</dbReference>
<feature type="domain" description="Pili assembly chaperone C-terminal" evidence="8">
    <location>
        <begin position="166"/>
        <end position="229"/>
    </location>
</feature>
<feature type="signal peptide" evidence="6">
    <location>
        <begin position="1"/>
        <end position="27"/>
    </location>
</feature>
<keyword evidence="3 6" id="KW-0732">Signal</keyword>
<dbReference type="PANTHER" id="PTHR30251">
    <property type="entry name" value="PILUS ASSEMBLY CHAPERONE"/>
    <property type="match status" value="1"/>
</dbReference>
<evidence type="ECO:0000256" key="4">
    <source>
        <dbReference type="ARBA" id="ARBA00022764"/>
    </source>
</evidence>
<dbReference type="AlphaFoldDB" id="A0A1G8KGD9"/>
<evidence type="ECO:0000259" key="8">
    <source>
        <dbReference type="Pfam" id="PF02753"/>
    </source>
</evidence>
<comment type="subcellular location">
    <subcellularLocation>
        <location evidence="1">Periplasm</location>
    </subcellularLocation>
</comment>
<dbReference type="InterPro" id="IPR016147">
    <property type="entry name" value="Pili_assmbl_chaperone_N"/>
</dbReference>
<keyword evidence="10" id="KW-1185">Reference proteome</keyword>
<accession>A0A1G8KGD9</accession>
<dbReference type="GO" id="GO:0071555">
    <property type="term" value="P:cell wall organization"/>
    <property type="evidence" value="ECO:0007669"/>
    <property type="project" value="InterPro"/>
</dbReference>
<evidence type="ECO:0000256" key="1">
    <source>
        <dbReference type="ARBA" id="ARBA00004418"/>
    </source>
</evidence>
<dbReference type="Pfam" id="PF02753">
    <property type="entry name" value="PapD_C"/>
    <property type="match status" value="1"/>
</dbReference>
<dbReference type="OrthoDB" id="9131059at2"/>
<dbReference type="RefSeq" id="WP_074755962.1">
    <property type="nucleotide sequence ID" value="NZ_FNCO01000013.1"/>
</dbReference>
<dbReference type="Pfam" id="PF00345">
    <property type="entry name" value="PapD_N"/>
    <property type="match status" value="1"/>
</dbReference>
<dbReference type="PANTHER" id="PTHR30251:SF2">
    <property type="entry name" value="FIMBRIAL CHAPERONE YADV-RELATED"/>
    <property type="match status" value="1"/>
</dbReference>
<keyword evidence="5" id="KW-0143">Chaperone</keyword>
<dbReference type="InterPro" id="IPR016148">
    <property type="entry name" value="Pili_assmbl_chaperone_C"/>
</dbReference>
<keyword evidence="4" id="KW-0574">Periplasm</keyword>
<dbReference type="SUPFAM" id="SSF49584">
    <property type="entry name" value="Periplasmic chaperone C-domain"/>
    <property type="match status" value="1"/>
</dbReference>
<feature type="chain" id="PRO_5010274221" evidence="6">
    <location>
        <begin position="28"/>
        <end position="251"/>
    </location>
</feature>
<evidence type="ECO:0000256" key="5">
    <source>
        <dbReference type="ARBA" id="ARBA00023186"/>
    </source>
</evidence>
<organism evidence="9 10">
    <name type="scientific">Pseudomonas abietaniphila</name>
    <dbReference type="NCBI Taxonomy" id="89065"/>
    <lineage>
        <taxon>Bacteria</taxon>
        <taxon>Pseudomonadati</taxon>
        <taxon>Pseudomonadota</taxon>
        <taxon>Gammaproteobacteria</taxon>
        <taxon>Pseudomonadales</taxon>
        <taxon>Pseudomonadaceae</taxon>
        <taxon>Pseudomonas</taxon>
    </lineage>
</organism>
<dbReference type="InterPro" id="IPR008962">
    <property type="entry name" value="PapD-like_sf"/>
</dbReference>
<proteinExistence type="inferred from homology"/>
<dbReference type="InterPro" id="IPR036316">
    <property type="entry name" value="Pili_assmbl_chap_C_dom_sf"/>
</dbReference>
<sequence>MFSTFFRCSALWICSGLAMGLAAQAHAGIVLNTTRLIYPASNKEVSLIVHNTGTSDILAQSWLEGGTDSVSPDTPPFAVTPPLARMAGDAKQLIRVMYSGEGLASDRESVLWLNVQEIPQAANENELQIAIRQRIKVFYRPQGLVEDPLKAAQALQWRVSGGFIEVSNPGPYHVSMIKLEARKNGHVMFQEDSRMLAPRQRIQLPLGPSAPGGPVELSFISINDFGAQEPYHARVSSERVTQASKAEPHPD</sequence>
<dbReference type="Proteomes" id="UP000182894">
    <property type="component" value="Unassembled WGS sequence"/>
</dbReference>
<evidence type="ECO:0000259" key="7">
    <source>
        <dbReference type="Pfam" id="PF00345"/>
    </source>
</evidence>
<dbReference type="STRING" id="89065.SAMN05216605_11389"/>
<dbReference type="SUPFAM" id="SSF49354">
    <property type="entry name" value="PapD-like"/>
    <property type="match status" value="1"/>
</dbReference>
<dbReference type="PRINTS" id="PR00969">
    <property type="entry name" value="CHAPERONPILI"/>
</dbReference>
<dbReference type="Gene3D" id="2.60.40.10">
    <property type="entry name" value="Immunoglobulins"/>
    <property type="match status" value="2"/>
</dbReference>
<name>A0A1G8KGD9_9PSED</name>
<protein>
    <submittedName>
        <fullName evidence="9">P pilus assembly protein, chaperone PapD</fullName>
    </submittedName>
</protein>
<evidence type="ECO:0000256" key="2">
    <source>
        <dbReference type="ARBA" id="ARBA00007399"/>
    </source>
</evidence>
<dbReference type="GO" id="GO:0030288">
    <property type="term" value="C:outer membrane-bounded periplasmic space"/>
    <property type="evidence" value="ECO:0007669"/>
    <property type="project" value="InterPro"/>
</dbReference>
<evidence type="ECO:0000313" key="10">
    <source>
        <dbReference type="Proteomes" id="UP000182894"/>
    </source>
</evidence>
<comment type="similarity">
    <text evidence="2">Belongs to the periplasmic pilus chaperone family.</text>
</comment>
<evidence type="ECO:0000256" key="6">
    <source>
        <dbReference type="SAM" id="SignalP"/>
    </source>
</evidence>
<evidence type="ECO:0000313" key="9">
    <source>
        <dbReference type="EMBL" id="SDI42476.1"/>
    </source>
</evidence>
<reference evidence="10" key="1">
    <citation type="submission" date="2016-10" db="EMBL/GenBank/DDBJ databases">
        <authorList>
            <person name="Varghese N."/>
            <person name="Submissions S."/>
        </authorList>
    </citation>
    <scope>NUCLEOTIDE SEQUENCE [LARGE SCALE GENOMIC DNA]</scope>
    <source>
        <strain evidence="10">ATCC 700689</strain>
    </source>
</reference>
<dbReference type="EMBL" id="FNCO01000013">
    <property type="protein sequence ID" value="SDI42476.1"/>
    <property type="molecule type" value="Genomic_DNA"/>
</dbReference>
<gene>
    <name evidence="9" type="ORF">SAMN05216605_11389</name>
</gene>
<feature type="domain" description="Pili assembly chaperone N-terminal" evidence="7">
    <location>
        <begin position="28"/>
        <end position="144"/>
    </location>
</feature>
<evidence type="ECO:0000256" key="3">
    <source>
        <dbReference type="ARBA" id="ARBA00022729"/>
    </source>
</evidence>
<dbReference type="InterPro" id="IPR050643">
    <property type="entry name" value="Periplasmic_pilus_chap"/>
</dbReference>
<dbReference type="InterPro" id="IPR001829">
    <property type="entry name" value="Pili_assmbl_chaperone_bac"/>
</dbReference>